<protein>
    <recommendedName>
        <fullName evidence="4">BTB domain-containing protein</fullName>
    </recommendedName>
</protein>
<feature type="non-terminal residue" evidence="2">
    <location>
        <position position="1"/>
    </location>
</feature>
<dbReference type="OrthoDB" id="6359816at2759"/>
<comment type="caution">
    <text evidence="2">The sequence shown here is derived from an EMBL/GenBank/DDBJ whole genome shotgun (WGS) entry which is preliminary data.</text>
</comment>
<reference evidence="2" key="2">
    <citation type="journal article" date="2023" name="IMA Fungus">
        <title>Comparative genomic study of the Penicillium genus elucidates a diverse pangenome and 15 lateral gene transfer events.</title>
        <authorList>
            <person name="Petersen C."/>
            <person name="Sorensen T."/>
            <person name="Nielsen M.R."/>
            <person name="Sondergaard T.E."/>
            <person name="Sorensen J.L."/>
            <person name="Fitzpatrick D.A."/>
            <person name="Frisvad J.C."/>
            <person name="Nielsen K.L."/>
        </authorList>
    </citation>
    <scope>NUCLEOTIDE SEQUENCE</scope>
    <source>
        <strain evidence="2">IBT 20477</strain>
    </source>
</reference>
<reference evidence="2" key="1">
    <citation type="submission" date="2022-11" db="EMBL/GenBank/DDBJ databases">
        <authorList>
            <person name="Petersen C."/>
        </authorList>
    </citation>
    <scope>NUCLEOTIDE SEQUENCE</scope>
    <source>
        <strain evidence="2">IBT 20477</strain>
    </source>
</reference>
<dbReference type="Proteomes" id="UP001150942">
    <property type="component" value="Unassembled WGS sequence"/>
</dbReference>
<organism evidence="2 3">
    <name type="scientific">Penicillium cf. viridicatum</name>
    <dbReference type="NCBI Taxonomy" id="2972119"/>
    <lineage>
        <taxon>Eukaryota</taxon>
        <taxon>Fungi</taxon>
        <taxon>Dikarya</taxon>
        <taxon>Ascomycota</taxon>
        <taxon>Pezizomycotina</taxon>
        <taxon>Eurotiomycetes</taxon>
        <taxon>Eurotiomycetidae</taxon>
        <taxon>Eurotiales</taxon>
        <taxon>Aspergillaceae</taxon>
        <taxon>Penicillium</taxon>
    </lineage>
</organism>
<feature type="compositionally biased region" description="Pro residues" evidence="1">
    <location>
        <begin position="56"/>
        <end position="66"/>
    </location>
</feature>
<dbReference type="PANTHER" id="PTHR47843:SF5">
    <property type="entry name" value="BTB_POZ DOMAIN PROTEIN"/>
    <property type="match status" value="1"/>
</dbReference>
<accession>A0A9W9MV71</accession>
<sequence length="227" mass="24960">LRSDPKYSNFTIVCEGEEYTEHRSSFFAKACDGGSEPALVKGMIDYLYTPDYEVELPPPETNPPQQPDGEKAQDNPEMPADIPEDVGTACGILSFHILMYSLADRMFINGLKAISKENVGKELAQRLDARTFPHAIYEIYSSTPANDRGLRDMAVIITIDNLVSPRTGAKKTNSTEAGIGEESGPAAFPHSLVSSVPQFSSDLAVAMMNRTVTDWNRHGICMPNWVD</sequence>
<name>A0A9W9MV71_9EURO</name>
<evidence type="ECO:0000313" key="3">
    <source>
        <dbReference type="Proteomes" id="UP001150942"/>
    </source>
</evidence>
<feature type="region of interest" description="Disordered" evidence="1">
    <location>
        <begin position="53"/>
        <end position="83"/>
    </location>
</feature>
<dbReference type="EMBL" id="JAPQKQ010000002">
    <property type="protein sequence ID" value="KAJ5208012.1"/>
    <property type="molecule type" value="Genomic_DNA"/>
</dbReference>
<evidence type="ECO:0008006" key="4">
    <source>
        <dbReference type="Google" id="ProtNLM"/>
    </source>
</evidence>
<evidence type="ECO:0000313" key="2">
    <source>
        <dbReference type="EMBL" id="KAJ5208012.1"/>
    </source>
</evidence>
<keyword evidence="3" id="KW-1185">Reference proteome</keyword>
<dbReference type="PANTHER" id="PTHR47843">
    <property type="entry name" value="BTB DOMAIN-CONTAINING PROTEIN-RELATED"/>
    <property type="match status" value="1"/>
</dbReference>
<evidence type="ECO:0000256" key="1">
    <source>
        <dbReference type="SAM" id="MobiDB-lite"/>
    </source>
</evidence>
<proteinExistence type="predicted"/>
<dbReference type="AlphaFoldDB" id="A0A9W9MV71"/>
<gene>
    <name evidence="2" type="ORF">N7449_002391</name>
</gene>